<feature type="transmembrane region" description="Helical" evidence="6">
    <location>
        <begin position="102"/>
        <end position="121"/>
    </location>
</feature>
<evidence type="ECO:0000256" key="1">
    <source>
        <dbReference type="ARBA" id="ARBA00004141"/>
    </source>
</evidence>
<comment type="caution">
    <text evidence="7">The sequence shown here is derived from an EMBL/GenBank/DDBJ whole genome shotgun (WGS) entry which is preliminary data.</text>
</comment>
<evidence type="ECO:0000256" key="4">
    <source>
        <dbReference type="ARBA" id="ARBA00022989"/>
    </source>
</evidence>
<name>A0ABU8QBA0_9RHOB</name>
<keyword evidence="2 6" id="KW-0812">Transmembrane</keyword>
<reference evidence="7 8" key="1">
    <citation type="submission" date="2024-03" db="EMBL/GenBank/DDBJ databases">
        <title>Cognatishimia coralii sp. nov., a marine bacterium isolated from coral surrounding seawater.</title>
        <authorList>
            <person name="Liu X."/>
            <person name="Liu S."/>
            <person name="Sun H."/>
            <person name="Zhang Y."/>
        </authorList>
    </citation>
    <scope>NUCLEOTIDE SEQUENCE [LARGE SCALE GENOMIC DNA]</scope>
    <source>
        <strain evidence="7 8">D5M38</strain>
    </source>
</reference>
<evidence type="ECO:0000256" key="5">
    <source>
        <dbReference type="ARBA" id="ARBA00023136"/>
    </source>
</evidence>
<evidence type="ECO:0000256" key="6">
    <source>
        <dbReference type="SAM" id="Phobius"/>
    </source>
</evidence>
<evidence type="ECO:0000256" key="3">
    <source>
        <dbReference type="ARBA" id="ARBA00022801"/>
    </source>
</evidence>
<evidence type="ECO:0000313" key="8">
    <source>
        <dbReference type="Proteomes" id="UP001368270"/>
    </source>
</evidence>
<evidence type="ECO:0000313" key="7">
    <source>
        <dbReference type="EMBL" id="MEJ5216688.1"/>
    </source>
</evidence>
<protein>
    <submittedName>
        <fullName evidence="7">Ceramidase domain-containing protein</fullName>
    </submittedName>
</protein>
<dbReference type="Pfam" id="PF05875">
    <property type="entry name" value="Ceramidase"/>
    <property type="match status" value="1"/>
</dbReference>
<proteinExistence type="predicted"/>
<gene>
    <name evidence="7" type="ORF">WG622_00405</name>
</gene>
<dbReference type="InterPro" id="IPR008901">
    <property type="entry name" value="ACER"/>
</dbReference>
<evidence type="ECO:0000256" key="2">
    <source>
        <dbReference type="ARBA" id="ARBA00022692"/>
    </source>
</evidence>
<dbReference type="EMBL" id="JBBGAZ010000001">
    <property type="protein sequence ID" value="MEJ5216688.1"/>
    <property type="molecule type" value="Genomic_DNA"/>
</dbReference>
<keyword evidence="3" id="KW-0378">Hydrolase</keyword>
<keyword evidence="5 6" id="KW-0472">Membrane</keyword>
<accession>A0ABU8QBA0</accession>
<keyword evidence="4 6" id="KW-1133">Transmembrane helix</keyword>
<dbReference type="RefSeq" id="WP_339401779.1">
    <property type="nucleotide sequence ID" value="NZ_JBBGAZ010000001.1"/>
</dbReference>
<dbReference type="Proteomes" id="UP001368270">
    <property type="component" value="Unassembled WGS sequence"/>
</dbReference>
<keyword evidence="8" id="KW-1185">Reference proteome</keyword>
<feature type="transmembrane region" description="Helical" evidence="6">
    <location>
        <begin position="71"/>
        <end position="90"/>
    </location>
</feature>
<feature type="transmembrane region" description="Helical" evidence="6">
    <location>
        <begin position="127"/>
        <end position="146"/>
    </location>
</feature>
<comment type="subcellular location">
    <subcellularLocation>
        <location evidence="1">Membrane</location>
        <topology evidence="1">Multi-pass membrane protein</topology>
    </subcellularLocation>
</comment>
<feature type="transmembrane region" description="Helical" evidence="6">
    <location>
        <begin position="187"/>
        <end position="206"/>
    </location>
</feature>
<organism evidence="7 8">
    <name type="scientific">Cognatishimia coralii</name>
    <dbReference type="NCBI Taxonomy" id="3083254"/>
    <lineage>
        <taxon>Bacteria</taxon>
        <taxon>Pseudomonadati</taxon>
        <taxon>Pseudomonadota</taxon>
        <taxon>Alphaproteobacteria</taxon>
        <taxon>Rhodobacterales</taxon>
        <taxon>Paracoccaceae</taxon>
        <taxon>Cognatishimia</taxon>
    </lineage>
</organism>
<feature type="transmembrane region" description="Helical" evidence="6">
    <location>
        <begin position="46"/>
        <end position="65"/>
    </location>
</feature>
<feature type="transmembrane region" description="Helical" evidence="6">
    <location>
        <begin position="158"/>
        <end position="175"/>
    </location>
</feature>
<sequence length="218" mass="24216">MDLTAQLDGYCERIDPSFWSEPVNAITNAAFLIAALYMWRKSRGLPMAQALCVVLFAIGVGSFLFHTYATTWAAIADVAPIAVYVLLYIFLATRDFWGQNTLTSLGAVLLFFPYAYVTLPLFEMLPILNVSAGYGPVPLLILIYAFGLRHRAPETARGLAIGATIILISLTFRSLDMPVCENLPLGTHFMWHILNGIALGWMIEVYRRHMLAQPAKQG</sequence>